<dbReference type="InterPro" id="IPR000531">
    <property type="entry name" value="Beta-barrel_TonB"/>
</dbReference>
<proteinExistence type="inferred from homology"/>
<evidence type="ECO:0000256" key="6">
    <source>
        <dbReference type="ARBA" id="ARBA00023004"/>
    </source>
</evidence>
<dbReference type="Gene3D" id="2.40.170.20">
    <property type="entry name" value="TonB-dependent receptor, beta-barrel domain"/>
    <property type="match status" value="1"/>
</dbReference>
<evidence type="ECO:0000256" key="2">
    <source>
        <dbReference type="ARBA" id="ARBA00022448"/>
    </source>
</evidence>
<dbReference type="Proteomes" id="UP000315439">
    <property type="component" value="Unassembled WGS sequence"/>
</dbReference>
<name>A0A545TW47_9GAMM</name>
<protein>
    <recommendedName>
        <fullName evidence="17">TonB-dependent receptor</fullName>
    </recommendedName>
</protein>
<evidence type="ECO:0000256" key="10">
    <source>
        <dbReference type="ARBA" id="ARBA00023237"/>
    </source>
</evidence>
<sequence length="845" mass="93616">MEDAQVSKAEFPNKKLPDLFQRKLITLLIGSALGLSSYPHACANEEEAEEEYGHIVVTASRREQSVLDVPYNISVLEEDTLKNAGVSSLNDLLKVVPGLSSVDSGPAIRGGNNRFTLRGLRLGPPSGTTEINTPATLAGAISTYYGETPIFIPLMIRDLERVELLKGPQGTLYGSGSLAGTIRFIPNSPDFESSYSELSFGVGSTHSADNLNHTFDSIFNLPLTDKLALRLNLSYERLGGFIDAVGLNAREAPNDRLSPVRLAFPSDPYSAALVTGEKNTNNSKQWQTRASLLWKATDDVDIQVDYFHNETDVDDQQLSNPLFTATRYDFAQGSNFPSSNTAISLPDGGDLKSLFLTKQPYNSKADLISAEATVDFGLASFKSISSAYQNKTFGVTDFTSFFFLPVTPTSQISFLSYYSFYPRHNSVQQVFSEEEAFIQEIRVISDWDKSYDYVLGFYYNDQSTKTKGTSYSPGIHAFTEFAIGPVLNPQLVDITSINNRDYDFTDQAIFGELTWHINSDWQVTSGIRSFKQELTFQSLELQPLFTLPQDASNFDVTNKFDDTVFKLNTSYRLAEHNLFYALLSEGFRRGGVNGLNTQGPFASLPERNVFVPDVATNFEVGIKGLMPDWSLFYNFSLFNIEVEDLQFLDATPAGFTAAFNAGDARSKGAEFDFSWNATDAISLALSYTYTDMQLTETTEILDLPFGGGPNADPVVALSLPKGTRAPGVPKQAISLGLDYEIPWWGENKNWTVNFHLSGIYKESSPGAADVNSNLFWQIPASFVANARLAIDNGDSWRIELFGNNINDERVFSGGYGVQNVTPWFGQHRYVNRPATFGITFYYFGF</sequence>
<evidence type="ECO:0000256" key="11">
    <source>
        <dbReference type="PROSITE-ProRule" id="PRU01360"/>
    </source>
</evidence>
<evidence type="ECO:0000313" key="16">
    <source>
        <dbReference type="Proteomes" id="UP000315439"/>
    </source>
</evidence>
<keyword evidence="7" id="KW-0406">Ion transport</keyword>
<dbReference type="InterPro" id="IPR012910">
    <property type="entry name" value="Plug_dom"/>
</dbReference>
<evidence type="ECO:0000256" key="9">
    <source>
        <dbReference type="ARBA" id="ARBA00023136"/>
    </source>
</evidence>
<feature type="domain" description="TonB-dependent receptor plug" evidence="14">
    <location>
        <begin position="66"/>
        <end position="181"/>
    </location>
</feature>
<dbReference type="InterPro" id="IPR039426">
    <property type="entry name" value="TonB-dep_rcpt-like"/>
</dbReference>
<dbReference type="Pfam" id="PF00593">
    <property type="entry name" value="TonB_dep_Rec_b-barrel"/>
    <property type="match status" value="1"/>
</dbReference>
<keyword evidence="6" id="KW-0408">Iron</keyword>
<evidence type="ECO:0000256" key="1">
    <source>
        <dbReference type="ARBA" id="ARBA00004571"/>
    </source>
</evidence>
<keyword evidence="2 11" id="KW-0813">Transport</keyword>
<reference evidence="15 16" key="1">
    <citation type="submission" date="2019-07" db="EMBL/GenBank/DDBJ databases">
        <title>Draft genome for Aliikangiella sp. M105.</title>
        <authorList>
            <person name="Wang G."/>
        </authorList>
    </citation>
    <scope>NUCLEOTIDE SEQUENCE [LARGE SCALE GENOMIC DNA]</scope>
    <source>
        <strain evidence="15 16">M105</strain>
    </source>
</reference>
<dbReference type="RefSeq" id="WP_142934933.1">
    <property type="nucleotide sequence ID" value="NZ_ML660172.1"/>
</dbReference>
<accession>A0A545TW47</accession>
<dbReference type="Pfam" id="PF07715">
    <property type="entry name" value="Plug"/>
    <property type="match status" value="1"/>
</dbReference>
<dbReference type="PANTHER" id="PTHR32552">
    <property type="entry name" value="FERRICHROME IRON RECEPTOR-RELATED"/>
    <property type="match status" value="1"/>
</dbReference>
<evidence type="ECO:0000256" key="3">
    <source>
        <dbReference type="ARBA" id="ARBA00022452"/>
    </source>
</evidence>
<dbReference type="PROSITE" id="PS52016">
    <property type="entry name" value="TONB_DEPENDENT_REC_3"/>
    <property type="match status" value="1"/>
</dbReference>
<comment type="subcellular location">
    <subcellularLocation>
        <location evidence="1 11">Cell outer membrane</location>
        <topology evidence="1 11">Multi-pass membrane protein</topology>
    </subcellularLocation>
</comment>
<keyword evidence="10 11" id="KW-0998">Cell outer membrane</keyword>
<keyword evidence="3 11" id="KW-1134">Transmembrane beta strand</keyword>
<evidence type="ECO:0000259" key="14">
    <source>
        <dbReference type="Pfam" id="PF07715"/>
    </source>
</evidence>
<dbReference type="GO" id="GO:0006826">
    <property type="term" value="P:iron ion transport"/>
    <property type="evidence" value="ECO:0007669"/>
    <property type="project" value="UniProtKB-KW"/>
</dbReference>
<comment type="caution">
    <text evidence="15">The sequence shown here is derived from an EMBL/GenBank/DDBJ whole genome shotgun (WGS) entry which is preliminary data.</text>
</comment>
<feature type="domain" description="TonB-dependent receptor-like beta-barrel" evidence="13">
    <location>
        <begin position="312"/>
        <end position="805"/>
    </location>
</feature>
<keyword evidence="4" id="KW-0410">Iron transport</keyword>
<evidence type="ECO:0000256" key="8">
    <source>
        <dbReference type="ARBA" id="ARBA00023077"/>
    </source>
</evidence>
<keyword evidence="16" id="KW-1185">Reference proteome</keyword>
<dbReference type="Gene3D" id="2.170.130.10">
    <property type="entry name" value="TonB-dependent receptor, plug domain"/>
    <property type="match status" value="1"/>
</dbReference>
<keyword evidence="9 11" id="KW-0472">Membrane</keyword>
<gene>
    <name evidence="15" type="ORF">FLL46_25145</name>
</gene>
<dbReference type="EMBL" id="VIKS01000016">
    <property type="protein sequence ID" value="TQV81440.1"/>
    <property type="molecule type" value="Genomic_DNA"/>
</dbReference>
<evidence type="ECO:0000256" key="7">
    <source>
        <dbReference type="ARBA" id="ARBA00023065"/>
    </source>
</evidence>
<dbReference type="PANTHER" id="PTHR32552:SF81">
    <property type="entry name" value="TONB-DEPENDENT OUTER MEMBRANE RECEPTOR"/>
    <property type="match status" value="1"/>
</dbReference>
<evidence type="ECO:0008006" key="17">
    <source>
        <dbReference type="Google" id="ProtNLM"/>
    </source>
</evidence>
<dbReference type="AlphaFoldDB" id="A0A545TW47"/>
<dbReference type="InterPro" id="IPR036942">
    <property type="entry name" value="Beta-barrel_TonB_sf"/>
</dbReference>
<evidence type="ECO:0000313" key="15">
    <source>
        <dbReference type="EMBL" id="TQV81440.1"/>
    </source>
</evidence>
<keyword evidence="5 11" id="KW-0812">Transmembrane</keyword>
<comment type="similarity">
    <text evidence="11 12">Belongs to the TonB-dependent receptor family.</text>
</comment>
<evidence type="ECO:0000256" key="12">
    <source>
        <dbReference type="RuleBase" id="RU003357"/>
    </source>
</evidence>
<dbReference type="GO" id="GO:0009279">
    <property type="term" value="C:cell outer membrane"/>
    <property type="evidence" value="ECO:0007669"/>
    <property type="project" value="UniProtKB-SubCell"/>
</dbReference>
<organism evidence="15 16">
    <name type="scientific">Aliikangiella coralliicola</name>
    <dbReference type="NCBI Taxonomy" id="2592383"/>
    <lineage>
        <taxon>Bacteria</taxon>
        <taxon>Pseudomonadati</taxon>
        <taxon>Pseudomonadota</taxon>
        <taxon>Gammaproteobacteria</taxon>
        <taxon>Oceanospirillales</taxon>
        <taxon>Pleioneaceae</taxon>
        <taxon>Aliikangiella</taxon>
    </lineage>
</organism>
<evidence type="ECO:0000256" key="5">
    <source>
        <dbReference type="ARBA" id="ARBA00022692"/>
    </source>
</evidence>
<dbReference type="InterPro" id="IPR037066">
    <property type="entry name" value="Plug_dom_sf"/>
</dbReference>
<evidence type="ECO:0000256" key="4">
    <source>
        <dbReference type="ARBA" id="ARBA00022496"/>
    </source>
</evidence>
<keyword evidence="8 12" id="KW-0798">TonB box</keyword>
<evidence type="ECO:0000259" key="13">
    <source>
        <dbReference type="Pfam" id="PF00593"/>
    </source>
</evidence>
<dbReference type="SUPFAM" id="SSF56935">
    <property type="entry name" value="Porins"/>
    <property type="match status" value="1"/>
</dbReference>
<dbReference type="OrthoDB" id="6127007at2"/>